<accession>A0ABR1BAK7</accession>
<name>A0ABR1BAK7_POLSC</name>
<comment type="caution">
    <text evidence="2">The sequence shown here is derived from an EMBL/GenBank/DDBJ whole genome shotgun (WGS) entry which is preliminary data.</text>
</comment>
<feature type="compositionally biased region" description="Basic and acidic residues" evidence="1">
    <location>
        <begin position="688"/>
        <end position="709"/>
    </location>
</feature>
<feature type="compositionally biased region" description="Basic and acidic residues" evidence="1">
    <location>
        <begin position="523"/>
        <end position="540"/>
    </location>
</feature>
<gene>
    <name evidence="2" type="ORF">RUM44_007819</name>
</gene>
<dbReference type="EMBL" id="JAWJWF010000002">
    <property type="protein sequence ID" value="KAK6637402.1"/>
    <property type="molecule type" value="Genomic_DNA"/>
</dbReference>
<reference evidence="2 3" key="1">
    <citation type="submission" date="2023-09" db="EMBL/GenBank/DDBJ databases">
        <title>Genomes of two closely related lineages of the louse Polyplax serrata with different host specificities.</title>
        <authorList>
            <person name="Martinu J."/>
            <person name="Tarabai H."/>
            <person name="Stefka J."/>
            <person name="Hypsa V."/>
        </authorList>
    </citation>
    <scope>NUCLEOTIDE SEQUENCE [LARGE SCALE GENOMIC DNA]</scope>
    <source>
        <strain evidence="2">98ZLc_SE</strain>
    </source>
</reference>
<dbReference type="PANTHER" id="PTHR14663">
    <property type="entry name" value="METHYLTRANSFERASE NSUN7-RELATED"/>
    <property type="match status" value="1"/>
</dbReference>
<feature type="region of interest" description="Disordered" evidence="1">
    <location>
        <begin position="652"/>
        <end position="721"/>
    </location>
</feature>
<evidence type="ECO:0008006" key="4">
    <source>
        <dbReference type="Google" id="ProtNLM"/>
    </source>
</evidence>
<sequence>MIFRLHNKRHLLQTLFNYIKILEEIVCYTSVQMPPDDTEESPKWEQVVVSQPEMKKAKMSGSSSIGSESSVITTQPQDISWNALDLGKAASLLGSNSREVTFQDEEEMRRVFALLYDVFRYKYILSEALRETGFLQKYPQHQKDISLVWLLFYDLHKRRFLPRVHAEAIVSAETFEKVGLVNIERDLWASRIKLAASLARLRIKNNALRLNQLLPLHLRDERFVSIEETPVTGWINTFKKSKKEICDSIEKLGLRLQSKHETVLTKNDFRFDHLCPKLLLCHPIQRPELAQSPLIRDHTVILQDRAFCIGPALMGKILTEIPLRGTIAQTHVNTPRTTAYFANVLAENDRLEKLVAFGAGDKLLEYQTYIHDLGINNCEIYAQRFADLHPEAAVLENLVAVLATPPNSYTGVTDPVDLICSRGGDMNMLKGLTQMEVREDSLGYLDEQRETLKYCMSLPQVQIILYETHSIAPEENFEMVNSVISKVNDMAKEKHEEEHRLILEKEEAEEKLNKPIFIPGKPSSREQREKEAQEAREAAPPKEVEVPPCDLFEVVSLPDLCSHGPNCFSDEGCFLAKIQRKEIISLDAKYMIKIAEARGLFGTELGKKKVPAARVTKKPERRRTSSAKIKIRKVKLEIDRLAAPTQSTIYRTKRESSPFNWSSPSCPRHQSHTLETINKCEQGDADDLSARSMERRNSRSRRNQEESVRRLSKPLTRRLTSPDSFSSEVKARFWRYATAKSVEDLIRTLKKKRRGKRIFKLEDYFFFKEQEIYIPQHHKTSLLSNSDLTKGSDQTTPEPSINLKKSIPSPESFIADIEIIKPYINTDVLRITSYGAVSDRSSASQVTSGSTMNINNNNCGGKQQSVENTSLILKKIDEAVEENKKMTDKKGKQIPEKNNDIFNQKKKFKNKNFSPLEALSKIEEISNIVDLKEPQKTDLILPSKYLPGQQLMEKDKKFVKTIQTKLEKLQHSYQIRTKEQEIASTARLSIPRRSVSKKNS</sequence>
<dbReference type="InterPro" id="IPR042620">
    <property type="entry name" value="NSUN7"/>
</dbReference>
<dbReference type="InterPro" id="IPR029063">
    <property type="entry name" value="SAM-dependent_MTases_sf"/>
</dbReference>
<dbReference type="PANTHER" id="PTHR14663:SF2">
    <property type="entry name" value="METHYLTRANSFERASE NSUN7-RELATED"/>
    <property type="match status" value="1"/>
</dbReference>
<evidence type="ECO:0000256" key="1">
    <source>
        <dbReference type="SAM" id="MobiDB-lite"/>
    </source>
</evidence>
<feature type="region of interest" description="Disordered" evidence="1">
    <location>
        <begin position="516"/>
        <end position="540"/>
    </location>
</feature>
<dbReference type="Proteomes" id="UP001359485">
    <property type="component" value="Unassembled WGS sequence"/>
</dbReference>
<proteinExistence type="predicted"/>
<evidence type="ECO:0000313" key="2">
    <source>
        <dbReference type="EMBL" id="KAK6637402.1"/>
    </source>
</evidence>
<keyword evidence="3" id="KW-1185">Reference proteome</keyword>
<dbReference type="Gene3D" id="3.40.50.150">
    <property type="entry name" value="Vaccinia Virus protein VP39"/>
    <property type="match status" value="1"/>
</dbReference>
<protein>
    <recommendedName>
        <fullName evidence="4">Methyltransferase NSUN7</fullName>
    </recommendedName>
</protein>
<organism evidence="2 3">
    <name type="scientific">Polyplax serrata</name>
    <name type="common">Common mouse louse</name>
    <dbReference type="NCBI Taxonomy" id="468196"/>
    <lineage>
        <taxon>Eukaryota</taxon>
        <taxon>Metazoa</taxon>
        <taxon>Ecdysozoa</taxon>
        <taxon>Arthropoda</taxon>
        <taxon>Hexapoda</taxon>
        <taxon>Insecta</taxon>
        <taxon>Pterygota</taxon>
        <taxon>Neoptera</taxon>
        <taxon>Paraneoptera</taxon>
        <taxon>Psocodea</taxon>
        <taxon>Troctomorpha</taxon>
        <taxon>Phthiraptera</taxon>
        <taxon>Anoplura</taxon>
        <taxon>Polyplacidae</taxon>
        <taxon>Polyplax</taxon>
    </lineage>
</organism>
<evidence type="ECO:0000313" key="3">
    <source>
        <dbReference type="Proteomes" id="UP001359485"/>
    </source>
</evidence>